<dbReference type="InterPro" id="IPR000120">
    <property type="entry name" value="Amidase"/>
</dbReference>
<comment type="function">
    <text evidence="11">Allows the formation of correctly charged Gln-tRNA(Gln) through the transamidation of misacylated Glu-tRNA(Gln) in organisms which lack glutaminyl-tRNA synthetase. The reaction takes place in the presence of glutamine and ATP through an activated gamma-phospho-Glu-tRNA(Gln).</text>
</comment>
<dbReference type="InterPro" id="IPR020556">
    <property type="entry name" value="Amidase_CS"/>
</dbReference>
<evidence type="ECO:0000256" key="2">
    <source>
        <dbReference type="ARBA" id="ARBA00008069"/>
    </source>
</evidence>
<feature type="active site" description="Acyl-ester intermediate" evidence="11">
    <location>
        <position position="191"/>
    </location>
</feature>
<proteinExistence type="inferred from homology"/>
<evidence type="ECO:0000313" key="14">
    <source>
        <dbReference type="Proteomes" id="UP001055286"/>
    </source>
</evidence>
<feature type="domain" description="Amidase" evidence="12">
    <location>
        <begin position="29"/>
        <end position="480"/>
    </location>
</feature>
<gene>
    <name evidence="11 13" type="primary">gatA</name>
    <name evidence="13" type="ORF">MPEAHAMD_1642</name>
</gene>
<dbReference type="InterPro" id="IPR036928">
    <property type="entry name" value="AS_sf"/>
</dbReference>
<dbReference type="GO" id="GO:0006412">
    <property type="term" value="P:translation"/>
    <property type="evidence" value="ECO:0007669"/>
    <property type="project" value="UniProtKB-UniRule"/>
</dbReference>
<evidence type="ECO:0000256" key="8">
    <source>
        <dbReference type="ARBA" id="ARBA00022840"/>
    </source>
</evidence>
<protein>
    <recommendedName>
        <fullName evidence="5 11">Glutamyl-tRNA(Gln) amidotransferase subunit A</fullName>
        <shortName evidence="11">Glu-ADT subunit A</shortName>
        <ecNumber evidence="4 11">6.3.5.7</ecNumber>
    </recommendedName>
</protein>
<dbReference type="InterPro" id="IPR023631">
    <property type="entry name" value="Amidase_dom"/>
</dbReference>
<evidence type="ECO:0000256" key="10">
    <source>
        <dbReference type="ARBA" id="ARBA00047407"/>
    </source>
</evidence>
<keyword evidence="8 11" id="KW-0067">ATP-binding</keyword>
<comment type="subunit">
    <text evidence="3 11">Heterotrimer of A, B and C subunits.</text>
</comment>
<dbReference type="PANTHER" id="PTHR11895:SF151">
    <property type="entry name" value="GLUTAMYL-TRNA(GLN) AMIDOTRANSFERASE SUBUNIT A"/>
    <property type="match status" value="1"/>
</dbReference>
<dbReference type="SUPFAM" id="SSF75304">
    <property type="entry name" value="Amidase signature (AS) enzymes"/>
    <property type="match status" value="1"/>
</dbReference>
<dbReference type="PANTHER" id="PTHR11895">
    <property type="entry name" value="TRANSAMIDASE"/>
    <property type="match status" value="1"/>
</dbReference>
<dbReference type="Gene3D" id="3.90.1300.10">
    <property type="entry name" value="Amidase signature (AS) domain"/>
    <property type="match status" value="1"/>
</dbReference>
<dbReference type="GO" id="GO:0005524">
    <property type="term" value="F:ATP binding"/>
    <property type="evidence" value="ECO:0007669"/>
    <property type="project" value="UniProtKB-KW"/>
</dbReference>
<dbReference type="EC" id="6.3.5.7" evidence="4 11"/>
<keyword evidence="6 11" id="KW-0436">Ligase</keyword>
<reference evidence="13" key="1">
    <citation type="journal article" date="2016" name="Front. Microbiol.">
        <title>Genome Sequence of the Piezophilic, Mesophilic Sulfate-Reducing Bacterium Desulfovibrio indicus J2T.</title>
        <authorList>
            <person name="Cao J."/>
            <person name="Maignien L."/>
            <person name="Shao Z."/>
            <person name="Alain K."/>
            <person name="Jebbar M."/>
        </authorList>
    </citation>
    <scope>NUCLEOTIDE SEQUENCE</scope>
    <source>
        <strain evidence="13">JCM 32048</strain>
    </source>
</reference>
<evidence type="ECO:0000256" key="11">
    <source>
        <dbReference type="HAMAP-Rule" id="MF_00120"/>
    </source>
</evidence>
<evidence type="ECO:0000256" key="9">
    <source>
        <dbReference type="ARBA" id="ARBA00022917"/>
    </source>
</evidence>
<reference evidence="13" key="2">
    <citation type="submission" date="2021-08" db="EMBL/GenBank/DDBJ databases">
        <authorList>
            <person name="Tani A."/>
            <person name="Ola A."/>
            <person name="Ogura Y."/>
            <person name="Katsura K."/>
            <person name="Hayashi T."/>
        </authorList>
    </citation>
    <scope>NUCLEOTIDE SEQUENCE</scope>
    <source>
        <strain evidence="13">JCM 32048</strain>
    </source>
</reference>
<evidence type="ECO:0000256" key="1">
    <source>
        <dbReference type="ARBA" id="ARBA00003871"/>
    </source>
</evidence>
<dbReference type="AlphaFoldDB" id="A0AA37H917"/>
<accession>A0AA37H917</accession>
<dbReference type="PROSITE" id="PS00571">
    <property type="entry name" value="AMIDASES"/>
    <property type="match status" value="1"/>
</dbReference>
<keyword evidence="14" id="KW-1185">Reference proteome</keyword>
<keyword evidence="7 11" id="KW-0547">Nucleotide-binding</keyword>
<comment type="catalytic activity">
    <reaction evidence="10 11">
        <text>L-glutamyl-tRNA(Gln) + L-glutamine + ATP + H2O = L-glutaminyl-tRNA(Gln) + L-glutamate + ADP + phosphate + H(+)</text>
        <dbReference type="Rhea" id="RHEA:17521"/>
        <dbReference type="Rhea" id="RHEA-COMP:9681"/>
        <dbReference type="Rhea" id="RHEA-COMP:9684"/>
        <dbReference type="ChEBI" id="CHEBI:15377"/>
        <dbReference type="ChEBI" id="CHEBI:15378"/>
        <dbReference type="ChEBI" id="CHEBI:29985"/>
        <dbReference type="ChEBI" id="CHEBI:30616"/>
        <dbReference type="ChEBI" id="CHEBI:43474"/>
        <dbReference type="ChEBI" id="CHEBI:58359"/>
        <dbReference type="ChEBI" id="CHEBI:78520"/>
        <dbReference type="ChEBI" id="CHEBI:78521"/>
        <dbReference type="ChEBI" id="CHEBI:456216"/>
        <dbReference type="EC" id="6.3.5.7"/>
    </reaction>
</comment>
<evidence type="ECO:0000313" key="13">
    <source>
        <dbReference type="EMBL" id="GJD61499.1"/>
    </source>
</evidence>
<evidence type="ECO:0000256" key="6">
    <source>
        <dbReference type="ARBA" id="ARBA00022598"/>
    </source>
</evidence>
<evidence type="ECO:0000256" key="3">
    <source>
        <dbReference type="ARBA" id="ARBA00011123"/>
    </source>
</evidence>
<dbReference type="EMBL" id="BPQJ01000006">
    <property type="protein sequence ID" value="GJD61499.1"/>
    <property type="molecule type" value="Genomic_DNA"/>
</dbReference>
<comment type="caution">
    <text evidence="13">The sequence shown here is derived from an EMBL/GenBank/DDBJ whole genome shotgun (WGS) entry which is preliminary data.</text>
</comment>
<dbReference type="HAMAP" id="MF_00120">
    <property type="entry name" value="GatA"/>
    <property type="match status" value="1"/>
</dbReference>
<name>A0AA37H917_9HYPH</name>
<evidence type="ECO:0000256" key="4">
    <source>
        <dbReference type="ARBA" id="ARBA00012739"/>
    </source>
</evidence>
<feature type="active site" description="Charge relay system" evidence="11">
    <location>
        <position position="82"/>
    </location>
</feature>
<organism evidence="13 14">
    <name type="scientific">Methylobacterium frigidaeris</name>
    <dbReference type="NCBI Taxonomy" id="2038277"/>
    <lineage>
        <taxon>Bacteria</taxon>
        <taxon>Pseudomonadati</taxon>
        <taxon>Pseudomonadota</taxon>
        <taxon>Alphaproteobacteria</taxon>
        <taxon>Hyphomicrobiales</taxon>
        <taxon>Methylobacteriaceae</taxon>
        <taxon>Methylobacterium</taxon>
    </lineage>
</organism>
<keyword evidence="9 11" id="KW-0648">Protein biosynthesis</keyword>
<dbReference type="NCBIfam" id="TIGR00132">
    <property type="entry name" value="gatA"/>
    <property type="match status" value="1"/>
</dbReference>
<sequence length="502" mass="53385">MSTKPAELTDLTLAQARDGLRAKEFSARELAEAHIAAIEKARVLNAYLLETPDRALAMAEVADQKLAAGEARPLEGLPLGIKDLFCTHGVATTAGSKILEGFQPHYESTVSHNLWRDGAVMLGKLNLDEFAMGSSNETSAYGPVISPWRRKGADGTNSDTKLVPGGSSGGSAAAVAARLCLGATATDTGGSIRQPAAFTGTVGIKPTYGRCSRWGTVAFASSLDQAGPIARTVRDTAILLTSMSGHDDKDTTSVDIPVPDFEAAVNRGVKGLTIGIPKEYRVDGMPAEIERLWQQGAEWLRAAGAKVVEVSLPHTKYALPAYYIVAPAEASSNLARYDGVRYGLRVPAKDIVGMYEGTRAAGFGREVKRRVMIGTYVLSAGYYDAYYVRAQKIRTLIKRDFEQVYASGVDAILTPTTPSAAFGFGEKAKADPVEMYLLDVFTVTVNMAGLPGLAVPAGLDAQGLPLGLQLIGRPFDEETLFAAGQVIEEAAGRIALPQAWWA</sequence>
<evidence type="ECO:0000259" key="12">
    <source>
        <dbReference type="Pfam" id="PF01425"/>
    </source>
</evidence>
<evidence type="ECO:0000256" key="5">
    <source>
        <dbReference type="ARBA" id="ARBA00014428"/>
    </source>
</evidence>
<dbReference type="InterPro" id="IPR004412">
    <property type="entry name" value="GatA"/>
</dbReference>
<dbReference type="RefSeq" id="WP_238190383.1">
    <property type="nucleotide sequence ID" value="NZ_BPQJ01000006.1"/>
</dbReference>
<dbReference type="GO" id="GO:0030956">
    <property type="term" value="C:glutamyl-tRNA(Gln) amidotransferase complex"/>
    <property type="evidence" value="ECO:0007669"/>
    <property type="project" value="InterPro"/>
</dbReference>
<comment type="similarity">
    <text evidence="2 11">Belongs to the amidase family. GatA subfamily.</text>
</comment>
<dbReference type="Pfam" id="PF01425">
    <property type="entry name" value="Amidase"/>
    <property type="match status" value="1"/>
</dbReference>
<evidence type="ECO:0000256" key="7">
    <source>
        <dbReference type="ARBA" id="ARBA00022741"/>
    </source>
</evidence>
<dbReference type="GO" id="GO:0050567">
    <property type="term" value="F:glutaminyl-tRNA synthase (glutamine-hydrolyzing) activity"/>
    <property type="evidence" value="ECO:0007669"/>
    <property type="project" value="UniProtKB-UniRule"/>
</dbReference>
<feature type="active site" description="Charge relay system" evidence="11">
    <location>
        <position position="167"/>
    </location>
</feature>
<comment type="function">
    <text evidence="1">Hydrolyzes indole-3-acetamide (IAM) into indole-3-acetic acid (IAA).</text>
</comment>
<dbReference type="Proteomes" id="UP001055286">
    <property type="component" value="Unassembled WGS sequence"/>
</dbReference>